<accession>A0A5C6BAU8</accession>
<reference evidence="1 2" key="1">
    <citation type="submission" date="2019-02" db="EMBL/GenBank/DDBJ databases">
        <title>Deep-cultivation of Planctomycetes and their phenomic and genomic characterization uncovers novel biology.</title>
        <authorList>
            <person name="Wiegand S."/>
            <person name="Jogler M."/>
            <person name="Boedeker C."/>
            <person name="Pinto D."/>
            <person name="Vollmers J."/>
            <person name="Rivas-Marin E."/>
            <person name="Kohn T."/>
            <person name="Peeters S.H."/>
            <person name="Heuer A."/>
            <person name="Rast P."/>
            <person name="Oberbeckmann S."/>
            <person name="Bunk B."/>
            <person name="Jeske O."/>
            <person name="Meyerdierks A."/>
            <person name="Storesund J.E."/>
            <person name="Kallscheuer N."/>
            <person name="Luecker S."/>
            <person name="Lage O.M."/>
            <person name="Pohl T."/>
            <person name="Merkel B.J."/>
            <person name="Hornburger P."/>
            <person name="Mueller R.-W."/>
            <person name="Bruemmer F."/>
            <person name="Labrenz M."/>
            <person name="Spormann A.M."/>
            <person name="Op Den Camp H."/>
            <person name="Overmann J."/>
            <person name="Amann R."/>
            <person name="Jetten M.S.M."/>
            <person name="Mascher T."/>
            <person name="Medema M.H."/>
            <person name="Devos D.P."/>
            <person name="Kaster A.-K."/>
            <person name="Ovreas L."/>
            <person name="Rohde M."/>
            <person name="Galperin M.Y."/>
            <person name="Jogler C."/>
        </authorList>
    </citation>
    <scope>NUCLEOTIDE SEQUENCE [LARGE SCALE GENOMIC DNA]</scope>
    <source>
        <strain evidence="1 2">Pla52n</strain>
    </source>
</reference>
<evidence type="ECO:0000313" key="2">
    <source>
        <dbReference type="Proteomes" id="UP000320176"/>
    </source>
</evidence>
<keyword evidence="2" id="KW-1185">Reference proteome</keyword>
<proteinExistence type="predicted"/>
<dbReference type="AlphaFoldDB" id="A0A5C6BAU8"/>
<dbReference type="EMBL" id="SJPN01000001">
    <property type="protein sequence ID" value="TWU08561.1"/>
    <property type="molecule type" value="Genomic_DNA"/>
</dbReference>
<sequence>MGESFKNAIVKFDPRPYNWRSVAIGESRREKFVARLRFTPSWGKIWLTITACATELRFSHILFFSRSTDHCWKLLPTFRSEPTMSHNESSRSNDSAGVPLELAVASDNGPFSADETGGPCCSGAKIWNSLRHYGWRVTGVAVVAASLFTATFFAGKATSLSEQLNRPQTGFNIPGLPTIGATASVTSEKFSMATGPVSQQAEGLFVLDHNSGLLQCSVMYPRQGRFLGLFTVNVMEALGSGDKGGGYIMATGLVDMPSSSQNPVASSVVYVLNTSTGAYACYGIPFDRVSMNGGRPQQAPMVLVAVGNADPILDRDDR</sequence>
<dbReference type="Proteomes" id="UP000320176">
    <property type="component" value="Unassembled WGS sequence"/>
</dbReference>
<comment type="caution">
    <text evidence="1">The sequence shown here is derived from an EMBL/GenBank/DDBJ whole genome shotgun (WGS) entry which is preliminary data.</text>
</comment>
<evidence type="ECO:0000313" key="1">
    <source>
        <dbReference type="EMBL" id="TWU08561.1"/>
    </source>
</evidence>
<organism evidence="1 2">
    <name type="scientific">Stieleria varia</name>
    <dbReference type="NCBI Taxonomy" id="2528005"/>
    <lineage>
        <taxon>Bacteria</taxon>
        <taxon>Pseudomonadati</taxon>
        <taxon>Planctomycetota</taxon>
        <taxon>Planctomycetia</taxon>
        <taxon>Pirellulales</taxon>
        <taxon>Pirellulaceae</taxon>
        <taxon>Stieleria</taxon>
    </lineage>
</organism>
<gene>
    <name evidence="1" type="ORF">Pla52n_11440</name>
</gene>
<protein>
    <submittedName>
        <fullName evidence="1">Uncharacterized protein</fullName>
    </submittedName>
</protein>
<name>A0A5C6BAU8_9BACT</name>